<protein>
    <submittedName>
        <fullName evidence="1">Uncharacterized protein</fullName>
    </submittedName>
</protein>
<proteinExistence type="predicted"/>
<reference evidence="1 2" key="1">
    <citation type="submission" date="2019-08" db="EMBL/GenBank/DDBJ databases">
        <title>Five species of Acinetobacter isolated from floral nectar and animal pollinators.</title>
        <authorList>
            <person name="Hendry T.A."/>
        </authorList>
    </citation>
    <scope>NUCLEOTIDE SEQUENCE [LARGE SCALE GENOMIC DNA]</scope>
    <source>
        <strain evidence="1 2">MD18.27</strain>
    </source>
</reference>
<dbReference type="RefSeq" id="WP_277094936.1">
    <property type="nucleotide sequence ID" value="NZ_VTDN01000006.1"/>
</dbReference>
<dbReference type="EMBL" id="VTDN01000006">
    <property type="protein sequence ID" value="MEB5477110.1"/>
    <property type="molecule type" value="Genomic_DNA"/>
</dbReference>
<evidence type="ECO:0000313" key="1">
    <source>
        <dbReference type="EMBL" id="MEB5477110.1"/>
    </source>
</evidence>
<accession>A0ABU6DTE4</accession>
<comment type="caution">
    <text evidence="1">The sequence shown here is derived from an EMBL/GenBank/DDBJ whole genome shotgun (WGS) entry which is preliminary data.</text>
</comment>
<keyword evidence="2" id="KW-1185">Reference proteome</keyword>
<dbReference type="Proteomes" id="UP001339883">
    <property type="component" value="Unassembled WGS sequence"/>
</dbReference>
<sequence length="80" mass="9333">MNTSTILLTNSPTLITNKKVYLQGINGNFLFAFSDKRPTLDILRHAHVDNKIYIDENLGNLWVWKKYSWKTKLIVSKSHK</sequence>
<evidence type="ECO:0000313" key="2">
    <source>
        <dbReference type="Proteomes" id="UP001339883"/>
    </source>
</evidence>
<gene>
    <name evidence="1" type="ORF">I2F25_08670</name>
</gene>
<name>A0ABU6DTE4_9GAMM</name>
<organism evidence="1 2">
    <name type="scientific">Acinetobacter pollinis</name>
    <dbReference type="NCBI Taxonomy" id="2605270"/>
    <lineage>
        <taxon>Bacteria</taxon>
        <taxon>Pseudomonadati</taxon>
        <taxon>Pseudomonadota</taxon>
        <taxon>Gammaproteobacteria</taxon>
        <taxon>Moraxellales</taxon>
        <taxon>Moraxellaceae</taxon>
        <taxon>Acinetobacter</taxon>
    </lineage>
</organism>